<protein>
    <recommendedName>
        <fullName evidence="4">WXG100 family type VII secretion target</fullName>
    </recommendedName>
</protein>
<feature type="region of interest" description="Disordered" evidence="1">
    <location>
        <begin position="338"/>
        <end position="380"/>
    </location>
</feature>
<accession>A0ABX1JDY6</accession>
<evidence type="ECO:0000256" key="1">
    <source>
        <dbReference type="SAM" id="MobiDB-lite"/>
    </source>
</evidence>
<feature type="region of interest" description="Disordered" evidence="1">
    <location>
        <begin position="255"/>
        <end position="311"/>
    </location>
</feature>
<dbReference type="Proteomes" id="UP000715441">
    <property type="component" value="Unassembled WGS sequence"/>
</dbReference>
<name>A0ABX1JDY6_9PSEU</name>
<organism evidence="2 3">
    <name type="scientific">Amycolatopsis acididurans</name>
    <dbReference type="NCBI Taxonomy" id="2724524"/>
    <lineage>
        <taxon>Bacteria</taxon>
        <taxon>Bacillati</taxon>
        <taxon>Actinomycetota</taxon>
        <taxon>Actinomycetes</taxon>
        <taxon>Pseudonocardiales</taxon>
        <taxon>Pseudonocardiaceae</taxon>
        <taxon>Amycolatopsis</taxon>
    </lineage>
</organism>
<dbReference type="InterPro" id="IPR038332">
    <property type="entry name" value="PPE_sf"/>
</dbReference>
<dbReference type="EMBL" id="JAAXLS010000028">
    <property type="protein sequence ID" value="NKQ56900.1"/>
    <property type="molecule type" value="Genomic_DNA"/>
</dbReference>
<feature type="compositionally biased region" description="Polar residues" evidence="1">
    <location>
        <begin position="260"/>
        <end position="270"/>
    </location>
</feature>
<evidence type="ECO:0000313" key="3">
    <source>
        <dbReference type="Proteomes" id="UP000715441"/>
    </source>
</evidence>
<gene>
    <name evidence="2" type="ORF">HFP15_28910</name>
</gene>
<proteinExistence type="predicted"/>
<comment type="caution">
    <text evidence="2">The sequence shown here is derived from an EMBL/GenBank/DDBJ whole genome shotgun (WGS) entry which is preliminary data.</text>
</comment>
<dbReference type="SUPFAM" id="SSF140453">
    <property type="entry name" value="EsxAB dimer-like"/>
    <property type="match status" value="1"/>
</dbReference>
<keyword evidence="3" id="KW-1185">Reference proteome</keyword>
<dbReference type="RefSeq" id="WP_168519923.1">
    <property type="nucleotide sequence ID" value="NZ_JAAXLS010000028.1"/>
</dbReference>
<evidence type="ECO:0000313" key="2">
    <source>
        <dbReference type="EMBL" id="NKQ56900.1"/>
    </source>
</evidence>
<feature type="compositionally biased region" description="Polar residues" evidence="1">
    <location>
        <begin position="467"/>
        <end position="481"/>
    </location>
</feature>
<sequence>MRGMHVSNPLVAAPVDSTTAVSGAPILESAMGVKDSIESGDWASAVLGVAGTAMDALGAVADPFGTILAAGVGWLMEHVGPLKEALDALAGNPDAVAAHSQTWTNVAQELDSISTDLTGQVTTDVAGWTGPGADAYRRQAADVAALLGAAGAACQGAASGVSTAGEVVASVRELVRDTIAEVVARLVSWAIQVIATLGIGLTWVVPQVVALVAKTSTRIASLVKNLTGALKKLSELLGKAGKVFGDASGQLKKIKASGPVDSSTKPNSLEGTRGLGDPGPSRPRPPQEEPFAPNQPAYGSSGIPGNTHDHVIYGDVKVPKKGKPKFSGGHVWHGDIPSAPGGTHGSGVTGSSTSTISPPRPNGVYDVHKPTTTNSSGGTVVKPGMSSMFPQGLGPSQVQGLANQAWNGGAPNGGFHGTNSWSGQAQIPYTPVWNPAGDAGLPAHGSGSGNHPNAGSILNIGGYHNGGSASTYYPDGNNTTPPVQPPQDPFTQADMKP</sequence>
<evidence type="ECO:0008006" key="4">
    <source>
        <dbReference type="Google" id="ProtNLM"/>
    </source>
</evidence>
<dbReference type="InterPro" id="IPR036689">
    <property type="entry name" value="ESAT-6-like_sf"/>
</dbReference>
<feature type="region of interest" description="Disordered" evidence="1">
    <location>
        <begin position="466"/>
        <end position="497"/>
    </location>
</feature>
<reference evidence="2 3" key="1">
    <citation type="submission" date="2020-04" db="EMBL/GenBank/DDBJ databases">
        <title>Novel species.</title>
        <authorList>
            <person name="Teo W.F.A."/>
            <person name="Lipun K."/>
            <person name="Srisuk N."/>
            <person name="Duangmal K."/>
        </authorList>
    </citation>
    <scope>NUCLEOTIDE SEQUENCE [LARGE SCALE GENOMIC DNA]</scope>
    <source>
        <strain evidence="2 3">K13G38</strain>
    </source>
</reference>
<dbReference type="Gene3D" id="1.20.1260.20">
    <property type="entry name" value="PPE superfamily"/>
    <property type="match status" value="1"/>
</dbReference>